<organism evidence="2 3">
    <name type="scientific">Methylopila jiangsuensis</name>
    <dbReference type="NCBI Taxonomy" id="586230"/>
    <lineage>
        <taxon>Bacteria</taxon>
        <taxon>Pseudomonadati</taxon>
        <taxon>Pseudomonadota</taxon>
        <taxon>Alphaproteobacteria</taxon>
        <taxon>Hyphomicrobiales</taxon>
        <taxon>Methylopilaceae</taxon>
        <taxon>Methylopila</taxon>
    </lineage>
</organism>
<dbReference type="RefSeq" id="WP_271204567.1">
    <property type="nucleotide sequence ID" value="NZ_BSFK01000010.1"/>
</dbReference>
<feature type="signal peptide" evidence="1">
    <location>
        <begin position="1"/>
        <end position="22"/>
    </location>
</feature>
<feature type="chain" id="PRO_5040797011" evidence="1">
    <location>
        <begin position="23"/>
        <end position="125"/>
    </location>
</feature>
<keyword evidence="3" id="KW-1185">Reference proteome</keyword>
<dbReference type="AlphaFoldDB" id="A0A9W6JFM3"/>
<reference evidence="2" key="2">
    <citation type="submission" date="2023-01" db="EMBL/GenBank/DDBJ databases">
        <authorList>
            <person name="Sun Q."/>
            <person name="Evtushenko L."/>
        </authorList>
    </citation>
    <scope>NUCLEOTIDE SEQUENCE</scope>
    <source>
        <strain evidence="2">VKM B-2555</strain>
    </source>
</reference>
<gene>
    <name evidence="2" type="ORF">GCM10008171_19500</name>
</gene>
<accession>A0A9W6JFM3</accession>
<evidence type="ECO:0000313" key="3">
    <source>
        <dbReference type="Proteomes" id="UP001143364"/>
    </source>
</evidence>
<evidence type="ECO:0000256" key="1">
    <source>
        <dbReference type="SAM" id="SignalP"/>
    </source>
</evidence>
<name>A0A9W6JFM3_9HYPH</name>
<reference evidence="2" key="1">
    <citation type="journal article" date="2014" name="Int. J. Syst. Evol. Microbiol.">
        <title>Complete genome sequence of Corynebacterium casei LMG S-19264T (=DSM 44701T), isolated from a smear-ripened cheese.</title>
        <authorList>
            <consortium name="US DOE Joint Genome Institute (JGI-PGF)"/>
            <person name="Walter F."/>
            <person name="Albersmeier A."/>
            <person name="Kalinowski J."/>
            <person name="Ruckert C."/>
        </authorList>
    </citation>
    <scope>NUCLEOTIDE SEQUENCE</scope>
    <source>
        <strain evidence="2">VKM B-2555</strain>
    </source>
</reference>
<protein>
    <submittedName>
        <fullName evidence="2">Uncharacterized protein</fullName>
    </submittedName>
</protein>
<sequence length="125" mass="13571">MNRRGFLSIAAASPLAGSAALASAPADRHSRLRAELERLAAWSASLNARSGHASEEEWDRLALAERAAYDEIEALPITRENAVIRALAVLNIYDGDLAEFVDRQPTTDMRLALLVLKDLVTETAS</sequence>
<dbReference type="EMBL" id="BSFK01000010">
    <property type="protein sequence ID" value="GLK76696.1"/>
    <property type="molecule type" value="Genomic_DNA"/>
</dbReference>
<dbReference type="Proteomes" id="UP001143364">
    <property type="component" value="Unassembled WGS sequence"/>
</dbReference>
<proteinExistence type="predicted"/>
<evidence type="ECO:0000313" key="2">
    <source>
        <dbReference type="EMBL" id="GLK76696.1"/>
    </source>
</evidence>
<keyword evidence="1" id="KW-0732">Signal</keyword>
<comment type="caution">
    <text evidence="2">The sequence shown here is derived from an EMBL/GenBank/DDBJ whole genome shotgun (WGS) entry which is preliminary data.</text>
</comment>